<proteinExistence type="predicted"/>
<feature type="transmembrane region" description="Helical" evidence="1">
    <location>
        <begin position="45"/>
        <end position="63"/>
    </location>
</feature>
<dbReference type="AlphaFoldDB" id="A0AAC9ACZ7"/>
<dbReference type="RefSeq" id="WP_015066974.1">
    <property type="nucleotide sequence ID" value="NZ_CP013928.1"/>
</dbReference>
<keyword evidence="1" id="KW-1133">Transmembrane helix</keyword>
<evidence type="ECO:0000313" key="2">
    <source>
        <dbReference type="EMBL" id="AMJ78339.1"/>
    </source>
</evidence>
<dbReference type="EMBL" id="CP013928">
    <property type="protein sequence ID" value="AMJ78339.1"/>
    <property type="molecule type" value="Genomic_DNA"/>
</dbReference>
<keyword evidence="1" id="KW-0812">Transmembrane</keyword>
<reference evidence="2 3" key="1">
    <citation type="submission" date="2015-12" db="EMBL/GenBank/DDBJ databases">
        <title>Intraspecies pangenome expansion in the marine bacterium Alteromonas.</title>
        <authorList>
            <person name="Lopez-Perez M."/>
            <person name="Rodriguez-Valera F."/>
        </authorList>
    </citation>
    <scope>NUCLEOTIDE SEQUENCE [LARGE SCALE GENOMIC DNA]</scope>
    <source>
        <strain evidence="2 3">UM8</strain>
    </source>
</reference>
<dbReference type="Proteomes" id="UP000061468">
    <property type="component" value="Chromosome"/>
</dbReference>
<gene>
    <name evidence="2" type="ORF">AV942_08565</name>
</gene>
<evidence type="ECO:0000256" key="1">
    <source>
        <dbReference type="SAM" id="Phobius"/>
    </source>
</evidence>
<feature type="transmembrane region" description="Helical" evidence="1">
    <location>
        <begin position="69"/>
        <end position="87"/>
    </location>
</feature>
<protein>
    <submittedName>
        <fullName evidence="2">Uncharacterized protein</fullName>
    </submittedName>
</protein>
<evidence type="ECO:0000313" key="3">
    <source>
        <dbReference type="Proteomes" id="UP000061468"/>
    </source>
</evidence>
<accession>A0AAC9ACZ7</accession>
<organism evidence="2 3">
    <name type="scientific">Alteromonas mediterranea</name>
    <dbReference type="NCBI Taxonomy" id="314275"/>
    <lineage>
        <taxon>Bacteria</taxon>
        <taxon>Pseudomonadati</taxon>
        <taxon>Pseudomonadota</taxon>
        <taxon>Gammaproteobacteria</taxon>
        <taxon>Alteromonadales</taxon>
        <taxon>Alteromonadaceae</taxon>
        <taxon>Alteromonas/Salinimonas group</taxon>
        <taxon>Alteromonas</taxon>
    </lineage>
</organism>
<name>A0AAC9ACZ7_9ALTE</name>
<sequence length="118" mass="13605">MKIELSEAKAIIISMMSRFNGPARRIHFRLVRNDEYFAAAALKKWPILLGMPVVIFAALLQVKKVDSEILNFISLLLPVVPIAYFLMDSHFEAKQAKRRIELKAKRLQDIALLKNRQD</sequence>
<keyword evidence="1" id="KW-0472">Membrane</keyword>